<evidence type="ECO:0000313" key="9">
    <source>
        <dbReference type="Proteomes" id="UP000603545"/>
    </source>
</evidence>
<keyword evidence="5" id="KW-0408">Iron</keyword>
<dbReference type="InterPro" id="IPR023404">
    <property type="entry name" value="rSAM_horseshoe"/>
</dbReference>
<dbReference type="Pfam" id="PF04055">
    <property type="entry name" value="Radical_SAM"/>
    <property type="match status" value="1"/>
</dbReference>
<dbReference type="PROSITE" id="PS51918">
    <property type="entry name" value="RADICAL_SAM"/>
    <property type="match status" value="1"/>
</dbReference>
<keyword evidence="4" id="KW-0479">Metal-binding</keyword>
<dbReference type="PANTHER" id="PTHR11135">
    <property type="entry name" value="HISTONE ACETYLTRANSFERASE-RELATED"/>
    <property type="match status" value="1"/>
</dbReference>
<dbReference type="GO" id="GO:0002926">
    <property type="term" value="P:tRNA wobble base 5-methoxycarbonylmethyl-2-thiouridinylation"/>
    <property type="evidence" value="ECO:0007669"/>
    <property type="project" value="TreeGrafter"/>
</dbReference>
<dbReference type="AlphaFoldDB" id="A0A8J6N7V3"/>
<dbReference type="SFLD" id="SFLDS00029">
    <property type="entry name" value="Radical_SAM"/>
    <property type="match status" value="1"/>
</dbReference>
<dbReference type="CDD" id="cd01335">
    <property type="entry name" value="Radical_SAM"/>
    <property type="match status" value="1"/>
</dbReference>
<feature type="domain" description="Radical SAM core" evidence="7">
    <location>
        <begin position="4"/>
        <end position="242"/>
    </location>
</feature>
<accession>A0A8J6N7V3</accession>
<dbReference type="Gene3D" id="3.80.30.20">
    <property type="entry name" value="tm_1862 like domain"/>
    <property type="match status" value="1"/>
</dbReference>
<reference evidence="8 9" key="1">
    <citation type="submission" date="2020-08" db="EMBL/GenBank/DDBJ databases">
        <title>Bridging the membrane lipid divide: bacteria of the FCB group superphylum have the potential to synthesize archaeal ether lipids.</title>
        <authorList>
            <person name="Villanueva L."/>
            <person name="Von Meijenfeldt F.A.B."/>
            <person name="Westbye A.B."/>
            <person name="Yadav S."/>
            <person name="Hopmans E.C."/>
            <person name="Dutilh B.E."/>
            <person name="Sinninghe Damste J.S."/>
        </authorList>
    </citation>
    <scope>NUCLEOTIDE SEQUENCE [LARGE SCALE GENOMIC DNA]</scope>
    <source>
        <strain evidence="8">NIOZ-UU82</strain>
    </source>
</reference>
<keyword evidence="3" id="KW-0949">S-adenosyl-L-methionine</keyword>
<dbReference type="InterPro" id="IPR039661">
    <property type="entry name" value="ELP3"/>
</dbReference>
<dbReference type="InterPro" id="IPR007197">
    <property type="entry name" value="rSAM"/>
</dbReference>
<dbReference type="SUPFAM" id="SSF102114">
    <property type="entry name" value="Radical SAM enzymes"/>
    <property type="match status" value="1"/>
</dbReference>
<gene>
    <name evidence="8" type="ORF">H8E80_08150</name>
</gene>
<evidence type="ECO:0000256" key="5">
    <source>
        <dbReference type="ARBA" id="ARBA00023004"/>
    </source>
</evidence>
<evidence type="ECO:0000313" key="8">
    <source>
        <dbReference type="EMBL" id="MBC8199998.1"/>
    </source>
</evidence>
<comment type="caution">
    <text evidence="8">The sequence shown here is derived from an EMBL/GenBank/DDBJ whole genome shotgun (WGS) entry which is preliminary data.</text>
</comment>
<dbReference type="GO" id="GO:0046872">
    <property type="term" value="F:metal ion binding"/>
    <property type="evidence" value="ECO:0007669"/>
    <property type="project" value="UniProtKB-KW"/>
</dbReference>
<dbReference type="InterPro" id="IPR006638">
    <property type="entry name" value="Elp3/MiaA/NifB-like_rSAM"/>
</dbReference>
<sequence>MTITHKPFIIPVFLPNVGCPYQCAFCNQTAITGEKRKTISTEKLGSYLNEFLNYRRPQRKRTQIAFYGGNFLGLKRDYAGSLLNEASKFVSQGKVDSIRFSTRPDTVNNERLDSIKDFPVSTIELGVQSMDDSVLTMARRGHSAVDTKKAVCLLKERNYEIGIQMMVGLPGDDETGALETGRRIVAMKPDFVRIYPTVVLENSLLGDWYKKGKYIPLPLEQCVTLVKNLYLLFRKNGINVIRMGLQASESLDRESTILAGPYHPAFGALVYSEIFLDKAVSILESKKNLHDMISIRVTQRNISRIRGLNNTNIKIQSKNFTSD</sequence>
<protein>
    <submittedName>
        <fullName evidence="8">Radical SAM protein</fullName>
    </submittedName>
</protein>
<dbReference type="PANTHER" id="PTHR11135:SF0">
    <property type="entry name" value="ELONGATOR COMPLEX PROTEIN 3"/>
    <property type="match status" value="1"/>
</dbReference>
<dbReference type="GO" id="GO:0051539">
    <property type="term" value="F:4 iron, 4 sulfur cluster binding"/>
    <property type="evidence" value="ECO:0007669"/>
    <property type="project" value="UniProtKB-KW"/>
</dbReference>
<evidence type="ECO:0000259" key="7">
    <source>
        <dbReference type="PROSITE" id="PS51918"/>
    </source>
</evidence>
<dbReference type="SFLD" id="SFLDG01086">
    <property type="entry name" value="elongater_protein-like"/>
    <property type="match status" value="1"/>
</dbReference>
<proteinExistence type="predicted"/>
<dbReference type="GO" id="GO:0005737">
    <property type="term" value="C:cytoplasm"/>
    <property type="evidence" value="ECO:0007669"/>
    <property type="project" value="TreeGrafter"/>
</dbReference>
<keyword evidence="2" id="KW-0004">4Fe-4S</keyword>
<dbReference type="SMART" id="SM00729">
    <property type="entry name" value="Elp3"/>
    <property type="match status" value="1"/>
</dbReference>
<evidence type="ECO:0000256" key="6">
    <source>
        <dbReference type="ARBA" id="ARBA00023014"/>
    </source>
</evidence>
<name>A0A8J6N7V3_9BACT</name>
<evidence type="ECO:0000256" key="2">
    <source>
        <dbReference type="ARBA" id="ARBA00022485"/>
    </source>
</evidence>
<dbReference type="EMBL" id="JACNLL010000073">
    <property type="protein sequence ID" value="MBC8199998.1"/>
    <property type="molecule type" value="Genomic_DNA"/>
</dbReference>
<dbReference type="SFLD" id="SFLDG01082">
    <property type="entry name" value="B12-binding_domain_containing"/>
    <property type="match status" value="1"/>
</dbReference>
<organism evidence="8 9">
    <name type="scientific">Candidatus Desulfaltia bathyphila</name>
    <dbReference type="NCBI Taxonomy" id="2841697"/>
    <lineage>
        <taxon>Bacteria</taxon>
        <taxon>Pseudomonadati</taxon>
        <taxon>Thermodesulfobacteriota</taxon>
        <taxon>Desulfobacteria</taxon>
        <taxon>Desulfobacterales</taxon>
        <taxon>Desulfobacterales incertae sedis</taxon>
        <taxon>Candidatus Desulfaltia</taxon>
    </lineage>
</organism>
<evidence type="ECO:0000256" key="3">
    <source>
        <dbReference type="ARBA" id="ARBA00022691"/>
    </source>
</evidence>
<dbReference type="InterPro" id="IPR058240">
    <property type="entry name" value="rSAM_sf"/>
</dbReference>
<keyword evidence="6" id="KW-0411">Iron-sulfur</keyword>
<comment type="cofactor">
    <cofactor evidence="1">
        <name>[4Fe-4S] cluster</name>
        <dbReference type="ChEBI" id="CHEBI:49883"/>
    </cofactor>
</comment>
<evidence type="ECO:0000256" key="1">
    <source>
        <dbReference type="ARBA" id="ARBA00001966"/>
    </source>
</evidence>
<evidence type="ECO:0000256" key="4">
    <source>
        <dbReference type="ARBA" id="ARBA00022723"/>
    </source>
</evidence>
<dbReference type="Pfam" id="PF16199">
    <property type="entry name" value="Radical_SAM_C"/>
    <property type="match status" value="1"/>
</dbReference>
<dbReference type="Proteomes" id="UP000603545">
    <property type="component" value="Unassembled WGS sequence"/>
</dbReference>
<dbReference type="InterPro" id="IPR032432">
    <property type="entry name" value="Radical_SAM_C"/>
</dbReference>
<dbReference type="GO" id="GO:0003824">
    <property type="term" value="F:catalytic activity"/>
    <property type="evidence" value="ECO:0007669"/>
    <property type="project" value="InterPro"/>
</dbReference>